<feature type="transmembrane region" description="Helical" evidence="1">
    <location>
        <begin position="70"/>
        <end position="87"/>
    </location>
</feature>
<reference evidence="2" key="1">
    <citation type="journal article" date="2014" name="Int. J. Syst. Evol. Microbiol.">
        <title>Complete genome sequence of Corynebacterium casei LMG S-19264T (=DSM 44701T), isolated from a smear-ripened cheese.</title>
        <authorList>
            <consortium name="US DOE Joint Genome Institute (JGI-PGF)"/>
            <person name="Walter F."/>
            <person name="Albersmeier A."/>
            <person name="Kalinowski J."/>
            <person name="Ruckert C."/>
        </authorList>
    </citation>
    <scope>NUCLEOTIDE SEQUENCE</scope>
    <source>
        <strain evidence="2">CGMCC 1.12754</strain>
    </source>
</reference>
<reference evidence="2" key="2">
    <citation type="submission" date="2020-09" db="EMBL/GenBank/DDBJ databases">
        <authorList>
            <person name="Sun Q."/>
            <person name="Zhou Y."/>
        </authorList>
    </citation>
    <scope>NUCLEOTIDE SEQUENCE</scope>
    <source>
        <strain evidence="2">CGMCC 1.12754</strain>
    </source>
</reference>
<evidence type="ECO:0000313" key="2">
    <source>
        <dbReference type="EMBL" id="GGG70762.1"/>
    </source>
</evidence>
<feature type="transmembrane region" description="Helical" evidence="1">
    <location>
        <begin position="31"/>
        <end position="50"/>
    </location>
</feature>
<protein>
    <submittedName>
        <fullName evidence="2">Uncharacterized protein</fullName>
    </submittedName>
</protein>
<keyword evidence="1" id="KW-0472">Membrane</keyword>
<accession>A0A917H7T0</accession>
<keyword evidence="1" id="KW-0812">Transmembrane</keyword>
<dbReference type="EMBL" id="BMFR01000003">
    <property type="protein sequence ID" value="GGG70762.1"/>
    <property type="molecule type" value="Genomic_DNA"/>
</dbReference>
<keyword evidence="3" id="KW-1185">Reference proteome</keyword>
<evidence type="ECO:0000313" key="3">
    <source>
        <dbReference type="Proteomes" id="UP000622860"/>
    </source>
</evidence>
<name>A0A917H7T0_9BACI</name>
<dbReference type="Pfam" id="PF10864">
    <property type="entry name" value="DUF2663"/>
    <property type="match status" value="1"/>
</dbReference>
<evidence type="ECO:0000256" key="1">
    <source>
        <dbReference type="SAM" id="Phobius"/>
    </source>
</evidence>
<dbReference type="Proteomes" id="UP000622860">
    <property type="component" value="Unassembled WGS sequence"/>
</dbReference>
<gene>
    <name evidence="2" type="ORF">GCM10011398_13640</name>
</gene>
<keyword evidence="1" id="KW-1133">Transmembrane helix</keyword>
<dbReference type="InterPro" id="IPR020210">
    <property type="entry name" value="Uncharacterised_YpbF_TM"/>
</dbReference>
<dbReference type="AlphaFoldDB" id="A0A917H7T0"/>
<sequence>MPWKDIVTDDTGIMLKSLIEKKKKKEKMKGWHSFFVIATLILLGALTVRIFIFQQELLKENPFNILSENYLLLMAAVTCFLFQNYYYTKKKKEKDKYDRLRDEVIDHLNYTWYLNIQPEIKDQISSYMQDTHDINVTFKTK</sequence>
<proteinExistence type="predicted"/>
<comment type="caution">
    <text evidence="2">The sequence shown here is derived from an EMBL/GenBank/DDBJ whole genome shotgun (WGS) entry which is preliminary data.</text>
</comment>
<organism evidence="2 3">
    <name type="scientific">Virgibacillus oceani</name>
    <dbReference type="NCBI Taxonomy" id="1479511"/>
    <lineage>
        <taxon>Bacteria</taxon>
        <taxon>Bacillati</taxon>
        <taxon>Bacillota</taxon>
        <taxon>Bacilli</taxon>
        <taxon>Bacillales</taxon>
        <taxon>Bacillaceae</taxon>
        <taxon>Virgibacillus</taxon>
    </lineage>
</organism>
<dbReference type="RefSeq" id="WP_188454614.1">
    <property type="nucleotide sequence ID" value="NZ_BMFR01000003.1"/>
</dbReference>